<gene>
    <name evidence="1" type="ORF">SCUD_LOCUS11939</name>
</gene>
<reference evidence="1 2" key="2">
    <citation type="submission" date="2018-11" db="EMBL/GenBank/DDBJ databases">
        <authorList>
            <consortium name="Pathogen Informatics"/>
        </authorList>
    </citation>
    <scope>NUCLEOTIDE SEQUENCE [LARGE SCALE GENOMIC DNA]</scope>
    <source>
        <strain evidence="1">Dakar</strain>
        <strain evidence="2">Dakar, Senegal</strain>
    </source>
</reference>
<dbReference type="AlphaFoldDB" id="A0A183KAA6"/>
<keyword evidence="2" id="KW-1185">Reference proteome</keyword>
<evidence type="ECO:0000313" key="2">
    <source>
        <dbReference type="Proteomes" id="UP000279833"/>
    </source>
</evidence>
<protein>
    <submittedName>
        <fullName evidence="3">DUF2087 domain-containing protein</fullName>
    </submittedName>
</protein>
<accession>A0A183KAA6</accession>
<dbReference type="WBParaSite" id="SCUD_0001193901-mRNA-1">
    <property type="protein sequence ID" value="SCUD_0001193901-mRNA-1"/>
    <property type="gene ID" value="SCUD_0001193901"/>
</dbReference>
<dbReference type="Proteomes" id="UP000279833">
    <property type="component" value="Unassembled WGS sequence"/>
</dbReference>
<organism evidence="3">
    <name type="scientific">Schistosoma curassoni</name>
    <dbReference type="NCBI Taxonomy" id="6186"/>
    <lineage>
        <taxon>Eukaryota</taxon>
        <taxon>Metazoa</taxon>
        <taxon>Spiralia</taxon>
        <taxon>Lophotrochozoa</taxon>
        <taxon>Platyhelminthes</taxon>
        <taxon>Trematoda</taxon>
        <taxon>Digenea</taxon>
        <taxon>Strigeidida</taxon>
        <taxon>Schistosomatoidea</taxon>
        <taxon>Schistosomatidae</taxon>
        <taxon>Schistosoma</taxon>
    </lineage>
</organism>
<evidence type="ECO:0000313" key="3">
    <source>
        <dbReference type="WBParaSite" id="SCUD_0001193901-mRNA-1"/>
    </source>
</evidence>
<name>A0A183KAA6_9TREM</name>
<dbReference type="EMBL" id="UZAK01034753">
    <property type="protein sequence ID" value="VDP46706.1"/>
    <property type="molecule type" value="Genomic_DNA"/>
</dbReference>
<sequence>MGFRREVEKWKVREHITSRNRNRYEKDEEQVERSVKDCSGQGWIESAGGRFPLLHEE</sequence>
<proteinExistence type="predicted"/>
<reference evidence="3" key="1">
    <citation type="submission" date="2016-06" db="UniProtKB">
        <authorList>
            <consortium name="WormBaseParasite"/>
        </authorList>
    </citation>
    <scope>IDENTIFICATION</scope>
</reference>
<evidence type="ECO:0000313" key="1">
    <source>
        <dbReference type="EMBL" id="VDP46706.1"/>
    </source>
</evidence>